<gene>
    <name evidence="3" type="ORF">CM19_06880</name>
</gene>
<evidence type="ECO:0000313" key="3">
    <source>
        <dbReference type="EMBL" id="EZQ07066.1"/>
    </source>
</evidence>
<dbReference type="GO" id="GO:0000166">
    <property type="term" value="F:nucleotide binding"/>
    <property type="evidence" value="ECO:0007669"/>
    <property type="project" value="InterPro"/>
</dbReference>
<accession>A0A031LPY0</accession>
<protein>
    <submittedName>
        <fullName evidence="3">Dehydrogenase</fullName>
    </submittedName>
</protein>
<dbReference type="PANTHER" id="PTHR43377">
    <property type="entry name" value="BILIVERDIN REDUCTASE A"/>
    <property type="match status" value="1"/>
</dbReference>
<dbReference type="Pfam" id="PF01408">
    <property type="entry name" value="GFO_IDH_MocA"/>
    <property type="match status" value="1"/>
</dbReference>
<sequence>MKVAVVGCRGFGRVHLNALKELGEEVYVFSREKDYAKECAEEFNASQYFTSFEEVIKSDADVIDLVVSHESHCFMAIRSMSAGKNVMVEKPIAINMNEARSMINASSKYGVKFMVLENHYLDPMVWEIKKNMNKLGRISLINVRNLRLNRPEGWRKHKELMGGGALIDGGIHYIDSLLNLGGEYSEVKASCKKFFSGLEGEDTVTAVFLFKQGMIGNFTYSWSTPSWNLPHFEVYGENGNIMDEGDEVVLKILGEDERRFKIEKVNTVKEEIRLFLDSIRKDKEPPIPLDIAIRDLKCVLDIYTSCGEN</sequence>
<dbReference type="InterPro" id="IPR051450">
    <property type="entry name" value="Gfo/Idh/MocA_Oxidoreductases"/>
</dbReference>
<dbReference type="SUPFAM" id="SSF55347">
    <property type="entry name" value="Glyceraldehyde-3-phosphate dehydrogenase-like, C-terminal domain"/>
    <property type="match status" value="1"/>
</dbReference>
<dbReference type="STRING" id="1160895.CM19_06880"/>
<dbReference type="InterPro" id="IPR036291">
    <property type="entry name" value="NAD(P)-bd_dom_sf"/>
</dbReference>
<dbReference type="Gene3D" id="3.40.50.720">
    <property type="entry name" value="NAD(P)-binding Rossmann-like Domain"/>
    <property type="match status" value="1"/>
</dbReference>
<organism evidence="3 4">
    <name type="scientific">Candidatus Acidianus copahuensis</name>
    <dbReference type="NCBI Taxonomy" id="1160895"/>
    <lineage>
        <taxon>Archaea</taxon>
        <taxon>Thermoproteota</taxon>
        <taxon>Thermoprotei</taxon>
        <taxon>Sulfolobales</taxon>
        <taxon>Sulfolobaceae</taxon>
        <taxon>Acidianus</taxon>
    </lineage>
</organism>
<feature type="domain" description="Gfo/Idh/MocA-like oxidoreductase N-terminal" evidence="1">
    <location>
        <begin position="1"/>
        <end position="115"/>
    </location>
</feature>
<dbReference type="InterPro" id="IPR055170">
    <property type="entry name" value="GFO_IDH_MocA-like_dom"/>
</dbReference>
<dbReference type="SUPFAM" id="SSF51735">
    <property type="entry name" value="NAD(P)-binding Rossmann-fold domains"/>
    <property type="match status" value="1"/>
</dbReference>
<dbReference type="EMBL" id="JFZT01000039">
    <property type="protein sequence ID" value="EZQ07066.1"/>
    <property type="molecule type" value="Genomic_DNA"/>
</dbReference>
<dbReference type="Pfam" id="PF22725">
    <property type="entry name" value="GFO_IDH_MocA_C3"/>
    <property type="match status" value="1"/>
</dbReference>
<feature type="domain" description="GFO/IDH/MocA-like oxidoreductase" evidence="2">
    <location>
        <begin position="133"/>
        <end position="241"/>
    </location>
</feature>
<dbReference type="RefSeq" id="WP_048099585.1">
    <property type="nucleotide sequence ID" value="NZ_JFZT01000039.1"/>
</dbReference>
<reference evidence="3 4" key="1">
    <citation type="submission" date="2014-03" db="EMBL/GenBank/DDBJ databases">
        <title>Draft genome sequence of the novel thermoacidophilic archaea Acidianus copahuensis ALE1 strain, isolated from Copahue volcanic area in Neuquen Argentina.</title>
        <authorList>
            <person name="Urbieta M.S."/>
            <person name="Rascovan N."/>
            <person name="Castro C."/>
            <person name="Revale S."/>
            <person name="Giaveno M.A."/>
            <person name="Vazquez M.P."/>
            <person name="Donati E.R."/>
        </authorList>
    </citation>
    <scope>NUCLEOTIDE SEQUENCE [LARGE SCALE GENOMIC DNA]</scope>
    <source>
        <strain evidence="3 4">ALE1</strain>
    </source>
</reference>
<dbReference type="InterPro" id="IPR000683">
    <property type="entry name" value="Gfo/Idh/MocA-like_OxRdtase_N"/>
</dbReference>
<name>A0A031LPY0_9CREN</name>
<dbReference type="Gene3D" id="3.30.360.10">
    <property type="entry name" value="Dihydrodipicolinate Reductase, domain 2"/>
    <property type="match status" value="1"/>
</dbReference>
<dbReference type="PANTHER" id="PTHR43377:SF1">
    <property type="entry name" value="BILIVERDIN REDUCTASE A"/>
    <property type="match status" value="1"/>
</dbReference>
<dbReference type="OrthoDB" id="25239at2157"/>
<keyword evidence="4" id="KW-1185">Reference proteome</keyword>
<comment type="caution">
    <text evidence="3">The sequence shown here is derived from an EMBL/GenBank/DDBJ whole genome shotgun (WGS) entry which is preliminary data.</text>
</comment>
<dbReference type="AlphaFoldDB" id="A0A031LPY0"/>
<proteinExistence type="predicted"/>
<evidence type="ECO:0000259" key="2">
    <source>
        <dbReference type="Pfam" id="PF22725"/>
    </source>
</evidence>
<dbReference type="Proteomes" id="UP000024332">
    <property type="component" value="Unassembled WGS sequence"/>
</dbReference>
<evidence type="ECO:0000259" key="1">
    <source>
        <dbReference type="Pfam" id="PF01408"/>
    </source>
</evidence>
<evidence type="ECO:0000313" key="4">
    <source>
        <dbReference type="Proteomes" id="UP000024332"/>
    </source>
</evidence>